<dbReference type="AlphaFoldDB" id="A0AA38CJR1"/>
<proteinExistence type="predicted"/>
<sequence>MRDSTPLIEDWEVKDGFTEGEDGDRASTGIPSEDHSGMGEEIEKTLETSKTTLSSTSCKESNPTKDLVDGEIVKIGENFQTTTISVKNRSHLSKVTSIVYDDRGMKLLANVVAYEPSNDEQVSFGNSGRRLFVTADDSLDKSA</sequence>
<organism evidence="2 3">
    <name type="scientific">Taxus chinensis</name>
    <name type="common">Chinese yew</name>
    <name type="synonym">Taxus wallichiana var. chinensis</name>
    <dbReference type="NCBI Taxonomy" id="29808"/>
    <lineage>
        <taxon>Eukaryota</taxon>
        <taxon>Viridiplantae</taxon>
        <taxon>Streptophyta</taxon>
        <taxon>Embryophyta</taxon>
        <taxon>Tracheophyta</taxon>
        <taxon>Spermatophyta</taxon>
        <taxon>Pinopsida</taxon>
        <taxon>Pinidae</taxon>
        <taxon>Conifers II</taxon>
        <taxon>Cupressales</taxon>
        <taxon>Taxaceae</taxon>
        <taxon>Taxus</taxon>
    </lineage>
</organism>
<gene>
    <name evidence="2" type="ORF">KI387_012319</name>
</gene>
<name>A0AA38CJR1_TAXCH</name>
<keyword evidence="3" id="KW-1185">Reference proteome</keyword>
<protein>
    <submittedName>
        <fullName evidence="2">Uncharacterized protein</fullName>
    </submittedName>
</protein>
<feature type="non-terminal residue" evidence="2">
    <location>
        <position position="143"/>
    </location>
</feature>
<accession>A0AA38CJR1</accession>
<evidence type="ECO:0000313" key="3">
    <source>
        <dbReference type="Proteomes" id="UP000824469"/>
    </source>
</evidence>
<evidence type="ECO:0000256" key="1">
    <source>
        <dbReference type="SAM" id="MobiDB-lite"/>
    </source>
</evidence>
<feature type="region of interest" description="Disordered" evidence="1">
    <location>
        <begin position="1"/>
        <end position="64"/>
    </location>
</feature>
<dbReference type="EMBL" id="JAHRHJ020000009">
    <property type="protein sequence ID" value="KAH9300736.1"/>
    <property type="molecule type" value="Genomic_DNA"/>
</dbReference>
<comment type="caution">
    <text evidence="2">The sequence shown here is derived from an EMBL/GenBank/DDBJ whole genome shotgun (WGS) entry which is preliminary data.</text>
</comment>
<dbReference type="Proteomes" id="UP000824469">
    <property type="component" value="Unassembled WGS sequence"/>
</dbReference>
<feature type="compositionally biased region" description="Basic and acidic residues" evidence="1">
    <location>
        <begin position="32"/>
        <end position="47"/>
    </location>
</feature>
<reference evidence="2 3" key="1">
    <citation type="journal article" date="2021" name="Nat. Plants">
        <title>The Taxus genome provides insights into paclitaxel biosynthesis.</title>
        <authorList>
            <person name="Xiong X."/>
            <person name="Gou J."/>
            <person name="Liao Q."/>
            <person name="Li Y."/>
            <person name="Zhou Q."/>
            <person name="Bi G."/>
            <person name="Li C."/>
            <person name="Du R."/>
            <person name="Wang X."/>
            <person name="Sun T."/>
            <person name="Guo L."/>
            <person name="Liang H."/>
            <person name="Lu P."/>
            <person name="Wu Y."/>
            <person name="Zhang Z."/>
            <person name="Ro D.K."/>
            <person name="Shang Y."/>
            <person name="Huang S."/>
            <person name="Yan J."/>
        </authorList>
    </citation>
    <scope>NUCLEOTIDE SEQUENCE [LARGE SCALE GENOMIC DNA]</scope>
    <source>
        <strain evidence="2">Ta-2019</strain>
    </source>
</reference>
<feature type="compositionally biased region" description="Low complexity" evidence="1">
    <location>
        <begin position="48"/>
        <end position="61"/>
    </location>
</feature>
<evidence type="ECO:0000313" key="2">
    <source>
        <dbReference type="EMBL" id="KAH9300736.1"/>
    </source>
</evidence>